<feature type="compositionally biased region" description="Gly residues" evidence="1">
    <location>
        <begin position="269"/>
        <end position="296"/>
    </location>
</feature>
<dbReference type="AlphaFoldDB" id="A0A4R7TAB4"/>
<evidence type="ECO:0000313" key="3">
    <source>
        <dbReference type="Proteomes" id="UP000295151"/>
    </source>
</evidence>
<protein>
    <recommendedName>
        <fullName evidence="4">DUF1542 domain-containing protein</fullName>
    </recommendedName>
</protein>
<evidence type="ECO:0000256" key="1">
    <source>
        <dbReference type="SAM" id="MobiDB-lite"/>
    </source>
</evidence>
<dbReference type="EMBL" id="SOCE01000001">
    <property type="protein sequence ID" value="TDU88579.1"/>
    <property type="molecule type" value="Genomic_DNA"/>
</dbReference>
<evidence type="ECO:0000313" key="2">
    <source>
        <dbReference type="EMBL" id="TDU88579.1"/>
    </source>
</evidence>
<gene>
    <name evidence="2" type="ORF">EV138_2125</name>
</gene>
<proteinExistence type="predicted"/>
<dbReference type="Proteomes" id="UP000295151">
    <property type="component" value="Unassembled WGS sequence"/>
</dbReference>
<accession>A0A4R7TAB4</accession>
<name>A0A4R7TAB4_9ACTN</name>
<evidence type="ECO:0008006" key="4">
    <source>
        <dbReference type="Google" id="ProtNLM"/>
    </source>
</evidence>
<dbReference type="RefSeq" id="WP_133978186.1">
    <property type="nucleotide sequence ID" value="NZ_SOCE01000001.1"/>
</dbReference>
<organism evidence="2 3">
    <name type="scientific">Kribbella voronezhensis</name>
    <dbReference type="NCBI Taxonomy" id="2512212"/>
    <lineage>
        <taxon>Bacteria</taxon>
        <taxon>Bacillati</taxon>
        <taxon>Actinomycetota</taxon>
        <taxon>Actinomycetes</taxon>
        <taxon>Propionibacteriales</taxon>
        <taxon>Kribbellaceae</taxon>
        <taxon>Kribbella</taxon>
    </lineage>
</organism>
<reference evidence="2 3" key="1">
    <citation type="submission" date="2019-03" db="EMBL/GenBank/DDBJ databases">
        <title>Genomic Encyclopedia of Type Strains, Phase III (KMG-III): the genomes of soil and plant-associated and newly described type strains.</title>
        <authorList>
            <person name="Whitman W."/>
        </authorList>
    </citation>
    <scope>NUCLEOTIDE SEQUENCE [LARGE SCALE GENOMIC DNA]</scope>
    <source>
        <strain evidence="2 3">VKM Ac-2575</strain>
    </source>
</reference>
<keyword evidence="3" id="KW-1185">Reference proteome</keyword>
<feature type="region of interest" description="Disordered" evidence="1">
    <location>
        <begin position="246"/>
        <end position="296"/>
    </location>
</feature>
<comment type="caution">
    <text evidence="2">The sequence shown here is derived from an EMBL/GenBank/DDBJ whole genome shotgun (WGS) entry which is preliminary data.</text>
</comment>
<dbReference type="OrthoDB" id="4808153at2"/>
<sequence>MEFILLIAVIVIAALAYRSYRRTQLETKKRDEISSAELESVKRTADEDITKFGEELQDLDLDMVGKDLGDGARQDYQRALDSYESAKQAVGQVTQAEQIKHVIEILEDGRYAMACVRARVNGEPLPQRRPSCFFNPQHGPSVADVTWAPPGGAPREVPACAADVERVRAGAEPDVRKVMVGPQRVPYWEAGPAYSPYAQGMFGGLGGVMTGMFIGTMLGGMFAGGGYGDYAGGGFDGGGFDGGGDGGGYDGGDGGGDGGDFDFSQDSGGDFGGGDSGGWDFGGGDGGGFDGGGFDF</sequence>
<feature type="compositionally biased region" description="Gly residues" evidence="1">
    <location>
        <begin position="246"/>
        <end position="258"/>
    </location>
</feature>